<dbReference type="AlphaFoldDB" id="A0AAD1R5L0"/>
<feature type="compositionally biased region" description="Basic and acidic residues" evidence="1">
    <location>
        <begin position="44"/>
        <end position="54"/>
    </location>
</feature>
<keyword evidence="3" id="KW-1185">Reference proteome</keyword>
<dbReference type="Proteomes" id="UP001295444">
    <property type="component" value="Chromosome 01"/>
</dbReference>
<organism evidence="2 3">
    <name type="scientific">Pelobates cultripes</name>
    <name type="common">Western spadefoot toad</name>
    <dbReference type="NCBI Taxonomy" id="61616"/>
    <lineage>
        <taxon>Eukaryota</taxon>
        <taxon>Metazoa</taxon>
        <taxon>Chordata</taxon>
        <taxon>Craniata</taxon>
        <taxon>Vertebrata</taxon>
        <taxon>Euteleostomi</taxon>
        <taxon>Amphibia</taxon>
        <taxon>Batrachia</taxon>
        <taxon>Anura</taxon>
        <taxon>Pelobatoidea</taxon>
        <taxon>Pelobatidae</taxon>
        <taxon>Pelobates</taxon>
    </lineage>
</organism>
<name>A0AAD1R5L0_PELCU</name>
<proteinExistence type="predicted"/>
<feature type="non-terminal residue" evidence="2">
    <location>
        <position position="1"/>
    </location>
</feature>
<protein>
    <submittedName>
        <fullName evidence="2">Uncharacterized protein</fullName>
    </submittedName>
</protein>
<feature type="non-terminal residue" evidence="2">
    <location>
        <position position="54"/>
    </location>
</feature>
<evidence type="ECO:0000256" key="1">
    <source>
        <dbReference type="SAM" id="MobiDB-lite"/>
    </source>
</evidence>
<evidence type="ECO:0000313" key="2">
    <source>
        <dbReference type="EMBL" id="CAH2222672.1"/>
    </source>
</evidence>
<accession>A0AAD1R5L0</accession>
<reference evidence="2" key="1">
    <citation type="submission" date="2022-03" db="EMBL/GenBank/DDBJ databases">
        <authorList>
            <person name="Alioto T."/>
            <person name="Alioto T."/>
            <person name="Gomez Garrido J."/>
        </authorList>
    </citation>
    <scope>NUCLEOTIDE SEQUENCE</scope>
</reference>
<gene>
    <name evidence="2" type="ORF">PECUL_23A043598</name>
</gene>
<feature type="region of interest" description="Disordered" evidence="1">
    <location>
        <begin position="30"/>
        <end position="54"/>
    </location>
</feature>
<sequence>KQQVFQVYEASYAQIYGCVPSLVTVGSRAPRSRKLPCLSSPSESEEKLQRSRAT</sequence>
<evidence type="ECO:0000313" key="3">
    <source>
        <dbReference type="Proteomes" id="UP001295444"/>
    </source>
</evidence>
<dbReference type="EMBL" id="OW240912">
    <property type="protein sequence ID" value="CAH2222672.1"/>
    <property type="molecule type" value="Genomic_DNA"/>
</dbReference>